<evidence type="ECO:0000259" key="1">
    <source>
        <dbReference type="Pfam" id="PF01261"/>
    </source>
</evidence>
<organism evidence="2 3">
    <name type="scientific">Prosthecobacter debontii</name>
    <dbReference type="NCBI Taxonomy" id="48467"/>
    <lineage>
        <taxon>Bacteria</taxon>
        <taxon>Pseudomonadati</taxon>
        <taxon>Verrucomicrobiota</taxon>
        <taxon>Verrucomicrobiia</taxon>
        <taxon>Verrucomicrobiales</taxon>
        <taxon>Verrucomicrobiaceae</taxon>
        <taxon>Prosthecobacter</taxon>
    </lineage>
</organism>
<dbReference type="GO" id="GO:0016853">
    <property type="term" value="F:isomerase activity"/>
    <property type="evidence" value="ECO:0007669"/>
    <property type="project" value="UniProtKB-KW"/>
</dbReference>
<dbReference type="Proteomes" id="UP000190774">
    <property type="component" value="Unassembled WGS sequence"/>
</dbReference>
<dbReference type="InterPro" id="IPR013022">
    <property type="entry name" value="Xyl_isomerase-like_TIM-brl"/>
</dbReference>
<dbReference type="PANTHER" id="PTHR12110">
    <property type="entry name" value="HYDROXYPYRUVATE ISOMERASE"/>
    <property type="match status" value="1"/>
</dbReference>
<proteinExistence type="predicted"/>
<dbReference type="InterPro" id="IPR036237">
    <property type="entry name" value="Xyl_isomerase-like_sf"/>
</dbReference>
<accession>A0A1T4YFU9</accession>
<evidence type="ECO:0000313" key="3">
    <source>
        <dbReference type="Proteomes" id="UP000190774"/>
    </source>
</evidence>
<dbReference type="Gene3D" id="3.20.20.150">
    <property type="entry name" value="Divalent-metal-dependent TIM barrel enzymes"/>
    <property type="match status" value="1"/>
</dbReference>
<dbReference type="Pfam" id="PF01261">
    <property type="entry name" value="AP_endonuc_2"/>
    <property type="match status" value="1"/>
</dbReference>
<protein>
    <submittedName>
        <fullName evidence="2">Sugar phosphate isomerase/epimerase</fullName>
    </submittedName>
</protein>
<keyword evidence="3" id="KW-1185">Reference proteome</keyword>
<dbReference type="AlphaFoldDB" id="A0A1T4YFU9"/>
<dbReference type="EMBL" id="FUYE01000010">
    <property type="protein sequence ID" value="SKB00550.1"/>
    <property type="molecule type" value="Genomic_DNA"/>
</dbReference>
<dbReference type="InterPro" id="IPR050312">
    <property type="entry name" value="IolE/XylAMocC-like"/>
</dbReference>
<dbReference type="SUPFAM" id="SSF51658">
    <property type="entry name" value="Xylose isomerase-like"/>
    <property type="match status" value="1"/>
</dbReference>
<feature type="domain" description="Xylose isomerase-like TIM barrel" evidence="1">
    <location>
        <begin position="26"/>
        <end position="263"/>
    </location>
</feature>
<keyword evidence="2" id="KW-0413">Isomerase</keyword>
<name>A0A1T4YFU9_9BACT</name>
<evidence type="ECO:0000313" key="2">
    <source>
        <dbReference type="EMBL" id="SKB00550.1"/>
    </source>
</evidence>
<gene>
    <name evidence="2" type="ORF">SAMN02745166_03167</name>
</gene>
<sequence>MDMERLCIHTITTKHWTTEECITRYSAAGVTGITFWRYNLEGRDVTAVGRRAREAGMKVVSLCRGGFFPSKTAEGRQKALDDNRRCIEQARELEAPMIVLVCGAVPGQSLEESRKQITDGIAAVLPEAEAAGVKLAIEPLHPMYADDRSAVNTMRQANDICDALGSPENVGIAADVYHIWWDPELKHQIEFTSAQKRLFAFHICDWKTPTADLLNDRGLMGEGCIPIRQISDWVDATGFTGHREVEIFSNLYWAMDQAEYLKKIKEAYRHLYV</sequence>
<dbReference type="RefSeq" id="WP_078814352.1">
    <property type="nucleotide sequence ID" value="NZ_FUYE01000010.1"/>
</dbReference>
<dbReference type="PANTHER" id="PTHR12110:SF52">
    <property type="entry name" value="XYLOSE ISOMERASE"/>
    <property type="match status" value="1"/>
</dbReference>
<dbReference type="OrthoDB" id="9782626at2"/>
<dbReference type="STRING" id="48467.SAMN02745166_03167"/>
<reference evidence="3" key="1">
    <citation type="submission" date="2017-02" db="EMBL/GenBank/DDBJ databases">
        <authorList>
            <person name="Varghese N."/>
            <person name="Submissions S."/>
        </authorList>
    </citation>
    <scope>NUCLEOTIDE SEQUENCE [LARGE SCALE GENOMIC DNA]</scope>
    <source>
        <strain evidence="3">ATCC 700200</strain>
    </source>
</reference>